<evidence type="ECO:0000256" key="1">
    <source>
        <dbReference type="SAM" id="MobiDB-lite"/>
    </source>
</evidence>
<feature type="region of interest" description="Disordered" evidence="1">
    <location>
        <begin position="1239"/>
        <end position="1279"/>
    </location>
</feature>
<feature type="region of interest" description="Disordered" evidence="1">
    <location>
        <begin position="284"/>
        <end position="425"/>
    </location>
</feature>
<organism evidence="2 3">
    <name type="scientific">Bradyrhizobium elkanii</name>
    <dbReference type="NCBI Taxonomy" id="29448"/>
    <lineage>
        <taxon>Bacteria</taxon>
        <taxon>Pseudomonadati</taxon>
        <taxon>Pseudomonadota</taxon>
        <taxon>Alphaproteobacteria</taxon>
        <taxon>Hyphomicrobiales</taxon>
        <taxon>Nitrobacteraceae</taxon>
        <taxon>Bradyrhizobium</taxon>
    </lineage>
</organism>
<comment type="caution">
    <text evidence="2">The sequence shown here is derived from an EMBL/GenBank/DDBJ whole genome shotgun (WGS) entry which is preliminary data.</text>
</comment>
<evidence type="ECO:0000313" key="2">
    <source>
        <dbReference type="EMBL" id="TKV79320.1"/>
    </source>
</evidence>
<dbReference type="InterPro" id="IPR011990">
    <property type="entry name" value="TPR-like_helical_dom_sf"/>
</dbReference>
<gene>
    <name evidence="2" type="ORF">FDV58_22060</name>
</gene>
<proteinExistence type="predicted"/>
<evidence type="ECO:0000313" key="3">
    <source>
        <dbReference type="Proteomes" id="UP000305095"/>
    </source>
</evidence>
<name>A0A4U6RX89_BRAEL</name>
<dbReference type="RefSeq" id="WP_137480109.1">
    <property type="nucleotide sequence ID" value="NZ_SZZP01000013.1"/>
</dbReference>
<feature type="region of interest" description="Disordered" evidence="1">
    <location>
        <begin position="444"/>
        <end position="467"/>
    </location>
</feature>
<dbReference type="Proteomes" id="UP000305095">
    <property type="component" value="Unassembled WGS sequence"/>
</dbReference>
<reference evidence="2 3" key="1">
    <citation type="submission" date="2019-05" db="EMBL/GenBank/DDBJ databases">
        <title>Draft Genome of Bradyrhizobium elkanii strain SEMIA 938, Used in Commercial Inoculants for Lupinus spp. in Brazil.</title>
        <authorList>
            <person name="Hungria M."/>
            <person name="Delamuta J.R.M."/>
            <person name="Ribeiro R.A."/>
            <person name="Nogueira M.A."/>
        </authorList>
    </citation>
    <scope>NUCLEOTIDE SEQUENCE [LARGE SCALE GENOMIC DNA]</scope>
    <source>
        <strain evidence="2 3">Semia 938</strain>
    </source>
</reference>
<feature type="compositionally biased region" description="Low complexity" evidence="1">
    <location>
        <begin position="444"/>
        <end position="457"/>
    </location>
</feature>
<dbReference type="Gene3D" id="1.25.40.10">
    <property type="entry name" value="Tetratricopeptide repeat domain"/>
    <property type="match status" value="1"/>
</dbReference>
<sequence length="1279" mass="137818">MARTAAAGTWSLGRAWARTARLCLLAAGLALTTLTYPTAVRAEDPVPGEATFSAANGYARLVLKLKEDVESEVTTAGSIIVIRFKRPVDIPVEKLQDAVPDYVGAARRDPDGSAIRLSLARRVSINTMTAGERIFIDFLPDSWTGPPPSLPQEVIRELAERARAAERLLRMQRAADAARKKPPVRVRALVQPTFVRFVFEVPDGVSVSSVLNEQKLTLSFNSVLTFDLADAKVAAPPNVASISARADADTSAVDVSLIGDVDVHSFRDEKNYIVDVAFQQNEQQAAKPSLSSLLPTPRAKPKGAAAIAPATSESIAQQARIEIKPEQSKAEPVKSEPARSESAKSEPAESEPQRSEPLKSEQATGEQPAAAPAKTEQPRSELSDPELPKIAAAPAASAENAAAPTPPHEGGAAAEQNPAPVIDAPKPVPAVAAAAPAMEAPKAAAAPSPRAAEARAVGKPAVEAQRDSDGLRVTFSFPGATPAALFRRADTVWMVFDTAEAIDVDPVRAEAGSLISDVSRIALDKGQAVRFRLNRPQMPSLESDDRSRGVSWTLTFADRVQKPPLPLTVVRNISEPSLANVSVPLANPGQLHRLVDPDAGDTLWVVTAPPPTRGVIKRQDFVELSLLESIHGVVVHPNADDVKAEVGADKVMLGRPGGLTLSSADVAAERATAAVKPLFEPDEWRKNQSETFLKQLDGLIAAAASANAEQLPQARLDLADFYMARGMYQEAHGVANLILSESKRGSETAPVVMVHAVASILIGHPAQGLKDLANPVIGNGYDSQLWKGLAFAREGKWAEAREKFKNAEFAVATLPPDLQRIVTMDSMKASLEVKDYAGAARRKSDLDVVGVPGELKPAVAVLRGRLAEALGQEKDALDAYRFAANSADRQAAAEGRLLETLLKQKRGEIGRDDVLKELELLSMLWRGDNIELKTLYVLSKIYAETARYADAFAVTRAATRLQPNAPESRQAQDAASALFVQLYLGPRGDEMSPIDALGTFYEYRELTPIGRRGDEMIRRLADRLVGVDLLDQAADLLQYQVDKRLEGAARAQVAARLAMVYLMNRKPDRAIAALRSTRIADLSGELRQQRLLLEARAQSDVGRHDLALDIISNITGREAIRLRSDIYWASRHWREASEQIELYYGDRWRDFTPLNPGEKADIIRAVVGYALAEDAIGLSRFREKYAPLMSGDADKLAFDSASKPVATSSAEFAQIARMASSVDTLDGFIREMKTRFPDATARAPLPDPAATGSVTDKPMAAPVSALPAIKGERRASAAQ</sequence>
<feature type="compositionally biased region" description="Polar residues" evidence="1">
    <location>
        <begin position="284"/>
        <end position="294"/>
    </location>
</feature>
<protein>
    <submittedName>
        <fullName evidence="2">Tetratricopeptide repeat protein</fullName>
    </submittedName>
</protein>
<feature type="compositionally biased region" description="Basic and acidic residues" evidence="1">
    <location>
        <begin position="1270"/>
        <end position="1279"/>
    </location>
</feature>
<feature type="compositionally biased region" description="Basic and acidic residues" evidence="1">
    <location>
        <begin position="321"/>
        <end position="359"/>
    </location>
</feature>
<dbReference type="EMBL" id="SZZP01000013">
    <property type="protein sequence ID" value="TKV79320.1"/>
    <property type="molecule type" value="Genomic_DNA"/>
</dbReference>
<dbReference type="AlphaFoldDB" id="A0A4U6RX89"/>
<feature type="compositionally biased region" description="Low complexity" evidence="1">
    <location>
        <begin position="391"/>
        <end position="403"/>
    </location>
</feature>
<accession>A0A4U6RX89</accession>